<accession>L9WXY3</accession>
<evidence type="ECO:0000313" key="2">
    <source>
        <dbReference type="EMBL" id="ELY54016.1"/>
    </source>
</evidence>
<feature type="transmembrane region" description="Helical" evidence="1">
    <location>
        <begin position="209"/>
        <end position="229"/>
    </location>
</feature>
<keyword evidence="3" id="KW-1185">Reference proteome</keyword>
<sequence length="258" mass="26566">MVVDTVPLAAAGVVGLLALLAVVAVVDSIGRFLHRLAMAPGVVVHEFAHAQACRLVGVSVVEVVYFRFGDPPGYVRHAHPGRYRESFVISVAPFLVNSVVSLAAFFGVAVLAASAGFVDAVVLGDVLATASALRDALGTAPREVLAAMTALAWLGFVVGIQAFPSTGDANTLWSRSRAEWRRSPVVLLGVPVVAVIYVANLLSWLWADVLYTLGLAALAFVSVGVVSAFGVAGAVSAFGALGEVAAVGVVSVVGRCRC</sequence>
<dbReference type="AlphaFoldDB" id="L9WXY3"/>
<feature type="transmembrane region" description="Helical" evidence="1">
    <location>
        <begin position="6"/>
        <end position="26"/>
    </location>
</feature>
<dbReference type="eggNOG" id="arCOG00607">
    <property type="taxonomic scope" value="Archaea"/>
</dbReference>
<dbReference type="Proteomes" id="UP000011602">
    <property type="component" value="Unassembled WGS sequence"/>
</dbReference>
<feature type="transmembrane region" description="Helical" evidence="1">
    <location>
        <begin position="86"/>
        <end position="106"/>
    </location>
</feature>
<dbReference type="OrthoDB" id="147208at2157"/>
<dbReference type="EMBL" id="AOHZ01000061">
    <property type="protein sequence ID" value="ELY54016.1"/>
    <property type="molecule type" value="Genomic_DNA"/>
</dbReference>
<evidence type="ECO:0000313" key="3">
    <source>
        <dbReference type="Proteomes" id="UP000011602"/>
    </source>
</evidence>
<evidence type="ECO:0000256" key="1">
    <source>
        <dbReference type="SAM" id="Phobius"/>
    </source>
</evidence>
<protein>
    <submittedName>
        <fullName evidence="2">Uncharacterized protein</fullName>
    </submittedName>
</protein>
<dbReference type="RefSeq" id="WP_007259921.1">
    <property type="nucleotide sequence ID" value="NZ_AOHZ01000061.1"/>
</dbReference>
<reference evidence="2 3" key="1">
    <citation type="journal article" date="2014" name="PLoS Genet.">
        <title>Phylogenetically driven sequencing of extremely halophilic archaea reveals strategies for static and dynamic osmo-response.</title>
        <authorList>
            <person name="Becker E.A."/>
            <person name="Seitzer P.M."/>
            <person name="Tritt A."/>
            <person name="Larsen D."/>
            <person name="Krusor M."/>
            <person name="Yao A.I."/>
            <person name="Wu D."/>
            <person name="Madern D."/>
            <person name="Eisen J.A."/>
            <person name="Darling A.E."/>
            <person name="Facciotti M.T."/>
        </authorList>
    </citation>
    <scope>NUCLEOTIDE SEQUENCE [LARGE SCALE GENOMIC DNA]</scope>
    <source>
        <strain evidence="2 3">JCM 12255</strain>
    </source>
</reference>
<proteinExistence type="predicted"/>
<dbReference type="STRING" id="1227499.C493_13238"/>
<organism evidence="2 3">
    <name type="scientific">Natronolimnohabitans innermongolicus JCM 12255</name>
    <dbReference type="NCBI Taxonomy" id="1227499"/>
    <lineage>
        <taxon>Archaea</taxon>
        <taxon>Methanobacteriati</taxon>
        <taxon>Methanobacteriota</taxon>
        <taxon>Stenosarchaea group</taxon>
        <taxon>Halobacteria</taxon>
        <taxon>Halobacteriales</taxon>
        <taxon>Natrialbaceae</taxon>
        <taxon>Natronolimnohabitans</taxon>
    </lineage>
</organism>
<keyword evidence="1" id="KW-0472">Membrane</keyword>
<feature type="transmembrane region" description="Helical" evidence="1">
    <location>
        <begin position="183"/>
        <end position="202"/>
    </location>
</feature>
<feature type="transmembrane region" description="Helical" evidence="1">
    <location>
        <begin position="145"/>
        <end position="163"/>
    </location>
</feature>
<gene>
    <name evidence="2" type="ORF">C493_13238</name>
</gene>
<name>L9WXY3_9EURY</name>
<keyword evidence="1" id="KW-0812">Transmembrane</keyword>
<comment type="caution">
    <text evidence="2">The sequence shown here is derived from an EMBL/GenBank/DDBJ whole genome shotgun (WGS) entry which is preliminary data.</text>
</comment>
<dbReference type="PATRIC" id="fig|1227499.3.peg.2714"/>
<keyword evidence="1" id="KW-1133">Transmembrane helix</keyword>